<evidence type="ECO:0000256" key="7">
    <source>
        <dbReference type="PIRSR" id="PIRSR630616-2"/>
    </source>
</evidence>
<feature type="compositionally biased region" description="Acidic residues" evidence="10">
    <location>
        <begin position="1275"/>
        <end position="1298"/>
    </location>
</feature>
<dbReference type="InterPro" id="IPR011009">
    <property type="entry name" value="Kinase-like_dom_sf"/>
</dbReference>
<feature type="compositionally biased region" description="Polar residues" evidence="10">
    <location>
        <begin position="874"/>
        <end position="916"/>
    </location>
</feature>
<dbReference type="PROSITE" id="PS50011">
    <property type="entry name" value="PROTEIN_KINASE_DOM"/>
    <property type="match status" value="1"/>
</dbReference>
<dbReference type="EMBL" id="OOIP01000032">
    <property type="protein sequence ID" value="SPO41854.1"/>
    <property type="molecule type" value="Genomic_DNA"/>
</dbReference>
<dbReference type="InterPro" id="IPR017441">
    <property type="entry name" value="Protein_kinase_ATP_BS"/>
</dbReference>
<evidence type="ECO:0000256" key="9">
    <source>
        <dbReference type="PROSITE-ProRule" id="PRU10141"/>
    </source>
</evidence>
<feature type="compositionally biased region" description="Polar residues" evidence="10">
    <location>
        <begin position="196"/>
        <end position="212"/>
    </location>
</feature>
<feature type="region of interest" description="Disordered" evidence="10">
    <location>
        <begin position="1401"/>
        <end position="1561"/>
    </location>
</feature>
<keyword evidence="2" id="KW-0808">Transferase</keyword>
<evidence type="ECO:0000256" key="3">
    <source>
        <dbReference type="ARBA" id="ARBA00022741"/>
    </source>
</evidence>
<organism evidence="12 13">
    <name type="scientific">Pseudozyma flocculosa</name>
    <dbReference type="NCBI Taxonomy" id="84751"/>
    <lineage>
        <taxon>Eukaryota</taxon>
        <taxon>Fungi</taxon>
        <taxon>Dikarya</taxon>
        <taxon>Basidiomycota</taxon>
        <taxon>Ustilaginomycotina</taxon>
        <taxon>Ustilaginomycetes</taxon>
        <taxon>Ustilaginales</taxon>
        <taxon>Ustilaginaceae</taxon>
        <taxon>Pseudozyma</taxon>
    </lineage>
</organism>
<dbReference type="PROSITE" id="PS00108">
    <property type="entry name" value="PROTEIN_KINASE_ST"/>
    <property type="match status" value="1"/>
</dbReference>
<feature type="compositionally biased region" description="Low complexity" evidence="10">
    <location>
        <begin position="170"/>
        <end position="184"/>
    </location>
</feature>
<feature type="region of interest" description="Disordered" evidence="10">
    <location>
        <begin position="90"/>
        <end position="212"/>
    </location>
</feature>
<protein>
    <recommendedName>
        <fullName evidence="11">Protein kinase domain-containing protein</fullName>
    </recommendedName>
</protein>
<feature type="compositionally biased region" description="Low complexity" evidence="10">
    <location>
        <begin position="138"/>
        <end position="158"/>
    </location>
</feature>
<dbReference type="PANTHER" id="PTHR24350">
    <property type="entry name" value="SERINE/THREONINE-PROTEIN KINASE IAL-RELATED"/>
    <property type="match status" value="1"/>
</dbReference>
<evidence type="ECO:0000256" key="6">
    <source>
        <dbReference type="PIRSR" id="PIRSR630616-1"/>
    </source>
</evidence>
<feature type="compositionally biased region" description="Low complexity" evidence="10">
    <location>
        <begin position="1140"/>
        <end position="1164"/>
    </location>
</feature>
<feature type="cross-link" description="Glycyl lysine isopeptide (Lys-Gly) (interchain with G-Cter in SUMO2)" evidence="8">
    <location>
        <position position="506"/>
    </location>
</feature>
<evidence type="ECO:0000259" key="11">
    <source>
        <dbReference type="PROSITE" id="PS50011"/>
    </source>
</evidence>
<feature type="region of interest" description="Disordered" evidence="10">
    <location>
        <begin position="787"/>
        <end position="1074"/>
    </location>
</feature>
<accession>A0A5C3FBP0</accession>
<proteinExistence type="predicted"/>
<keyword evidence="1" id="KW-0723">Serine/threonine-protein kinase</keyword>
<feature type="compositionally biased region" description="Low complexity" evidence="10">
    <location>
        <begin position="1203"/>
        <end position="1215"/>
    </location>
</feature>
<feature type="compositionally biased region" description="Basic residues" evidence="10">
    <location>
        <begin position="1540"/>
        <end position="1549"/>
    </location>
</feature>
<dbReference type="GO" id="GO:0004674">
    <property type="term" value="F:protein serine/threonine kinase activity"/>
    <property type="evidence" value="ECO:0007669"/>
    <property type="project" value="UniProtKB-KW"/>
</dbReference>
<gene>
    <name evidence="12" type="ORF">PSFLO_07336</name>
</gene>
<feature type="compositionally biased region" description="Polar residues" evidence="10">
    <location>
        <begin position="1053"/>
        <end position="1070"/>
    </location>
</feature>
<feature type="region of interest" description="Disordered" evidence="10">
    <location>
        <begin position="1083"/>
        <end position="1102"/>
    </location>
</feature>
<feature type="compositionally biased region" description="Basic and acidic residues" evidence="10">
    <location>
        <begin position="384"/>
        <end position="412"/>
    </location>
</feature>
<name>A0A5C3FBP0_9BASI</name>
<feature type="compositionally biased region" description="Low complexity" evidence="10">
    <location>
        <begin position="1424"/>
        <end position="1459"/>
    </location>
</feature>
<feature type="region of interest" description="Disordered" evidence="10">
    <location>
        <begin position="1117"/>
        <end position="1165"/>
    </location>
</feature>
<evidence type="ECO:0000256" key="2">
    <source>
        <dbReference type="ARBA" id="ARBA00022679"/>
    </source>
</evidence>
<evidence type="ECO:0000256" key="4">
    <source>
        <dbReference type="ARBA" id="ARBA00022777"/>
    </source>
</evidence>
<feature type="compositionally biased region" description="Basic and acidic residues" evidence="10">
    <location>
        <begin position="995"/>
        <end position="1004"/>
    </location>
</feature>
<feature type="region of interest" description="Disordered" evidence="10">
    <location>
        <begin position="310"/>
        <end position="412"/>
    </location>
</feature>
<dbReference type="OrthoDB" id="68483at2759"/>
<keyword evidence="3 7" id="KW-0547">Nucleotide-binding</keyword>
<evidence type="ECO:0000256" key="1">
    <source>
        <dbReference type="ARBA" id="ARBA00022527"/>
    </source>
</evidence>
<feature type="binding site" evidence="7">
    <location>
        <position position="522"/>
    </location>
    <ligand>
        <name>ATP</name>
        <dbReference type="ChEBI" id="CHEBI:30616"/>
    </ligand>
</feature>
<evidence type="ECO:0000313" key="13">
    <source>
        <dbReference type="Proteomes" id="UP000323386"/>
    </source>
</evidence>
<dbReference type="Pfam" id="PF00069">
    <property type="entry name" value="Pkinase"/>
    <property type="match status" value="1"/>
</dbReference>
<sequence length="1561" mass="166282">MAGHDLATTTASLTPGESIEGRLLFDTMLEVEPKQQLGHQLYSALALPAGTKDLAHPIWSRPALEGGSVDSEHAFPAADAAGLNGGVARHSVSSRLRPGSHAVPSLAGSRVSSNSASSPTSGLSSPIAGSFDVHHYSQQLHQQLKQQQQQHQQQQQQHLDQKRAPSPTHSSSEGGAGSSRAVSGTQSHAITPPDSGRSTPSVPNSLQSLPRNQVLETHKLSLNTHLPTGKRMLNQYIIEGELGRGVHGKVRLARDTETNEKVAVKIVERESRKRLGAGLGMLGRRDRFRSDSAKSREALVSSALEPAFAPTANASATKGKGKRTPNAHEPADQHYFGQLAADGEGPTEMADPHSDGPIASSPSARFAPLPTPARSPSAVPRYGRWGDRGPSRPTFADKELERQREKEREKAKKSLLWTTDQKVRREIAIMKKCSHQNVVQLKEVIDDPQSKKIFMVLEYMEGGEIVWKEEAGRPTLTVDECRRTLRDVVCGLEYLHYQGIIHRDIKPANLLLDRERRVKISDFGVSHFSYAMMLANEQADVIASGLAGGPSATPNLSDDHELAKTAGSPAFFAPELCTAGDSSIAGTPAEGGSGESSPGQLGRARRPPITKAIDVWALGVTLYCLLFGHTPFTAESEFALFAVIPTTDYAIPTFAGADRLRIGPRKPRWKSACQWMDEESDAQPETPTDLVPDVRVEDLSEDARQLLDLLDRLLDKDPTRRIKLEEVKQHPWITRGLEDAPAWLSETDPHQHPFVEITHADVEGALTGFSKFKQKVKRWQSKIFESLGGGHRKRSHTVSHAASGDENHDGLSNASNSPVIGAGPLHLPGGGCDGDGDSASHRTSRAHGSSAPSTTAMRTPRTPLLGRPHYFFSRRQSAQSIGKTAVSHSMTPMTSTGAGSVASSNREAAPTSQHTSPLKGAARAHCPSVPSSRPTSPRQATAPAHALGAAEPRHPSQLVPPTVQRRSSSRSTTTSKLHPSNAETSPSLVAAADPPSRRSSDTHSKLSAAEASLHAVVQQHQQHQHQHQHGPAVAGSGPSEGPGSGSVRLQSPEMDSTSHCESLAAPSSQDCHAPVRQRVSIDSVGRSSMASVSQTSKASHRHRLGEFLRGSWLHHGEAVRRSRSRPDTMSSRGAASPVLSSSNGHQSHGHQQQQQWQHHLGSAQPPAATKLATPELRIDAAGAAEQLGPRQEAGMPTSAPLLSGRRSSMGGASMSPDLSSDCLVNGRFAPFAAMSQPTSPPMGSNTLPFGGCGAQLGRVSSTDRRPMVDLGHDDVDLDLDLSDDDDDDDFAGEDDDDDPRPSGIALASNDGTGWKFRHDVAYLPEIMQQVRSDVGSQELLTPSVEGGYNVTKPPYRHLQPQPDHPDSSAAAESLHHGLTMLALNSEGASLPTFELQPDLSGEAEALRRAEAIEQSDGDAVAPHSRVASSPAQSRSPSQSLSPSRSTSASHRSHSTEASRPPSQMGSVPEGHAVAGCNGSATLPRPSSDGVAVPASDDQFADADEAKVAPAVLNADGTVAAAADDDDDDADSDEMCVSFQARKKSSRMLHQRGGGGGGLKKA</sequence>
<dbReference type="SUPFAM" id="SSF56112">
    <property type="entry name" value="Protein kinase-like (PK-like)"/>
    <property type="match status" value="1"/>
</dbReference>
<feature type="region of interest" description="Disordered" evidence="10">
    <location>
        <begin position="1257"/>
        <end position="1309"/>
    </location>
</feature>
<dbReference type="PROSITE" id="PS00107">
    <property type="entry name" value="PROTEIN_KINASE_ATP"/>
    <property type="match status" value="1"/>
</dbReference>
<feature type="region of interest" description="Disordered" evidence="10">
    <location>
        <begin position="583"/>
        <end position="605"/>
    </location>
</feature>
<dbReference type="Gene3D" id="1.10.510.10">
    <property type="entry name" value="Transferase(Phosphotransferase) domain 1"/>
    <property type="match status" value="1"/>
</dbReference>
<dbReference type="InterPro" id="IPR000719">
    <property type="entry name" value="Prot_kinase_dom"/>
</dbReference>
<dbReference type="CDD" id="cd14008">
    <property type="entry name" value="STKc_LKB1_CaMKK"/>
    <property type="match status" value="1"/>
</dbReference>
<feature type="compositionally biased region" description="Acidic residues" evidence="10">
    <location>
        <begin position="1522"/>
        <end position="1533"/>
    </location>
</feature>
<dbReference type="GO" id="GO:0005524">
    <property type="term" value="F:ATP binding"/>
    <property type="evidence" value="ECO:0007669"/>
    <property type="project" value="UniProtKB-UniRule"/>
</dbReference>
<dbReference type="SMART" id="SM00220">
    <property type="entry name" value="S_TKc"/>
    <property type="match status" value="1"/>
</dbReference>
<dbReference type="Proteomes" id="UP000323386">
    <property type="component" value="Unassembled WGS sequence"/>
</dbReference>
<reference evidence="12 13" key="1">
    <citation type="submission" date="2018-03" db="EMBL/GenBank/DDBJ databases">
        <authorList>
            <person name="Guldener U."/>
        </authorList>
    </citation>
    <scope>NUCLEOTIDE SEQUENCE [LARGE SCALE GENOMIC DNA]</scope>
    <source>
        <strain evidence="12 13">DAOM196992</strain>
    </source>
</reference>
<dbReference type="InterPro" id="IPR030616">
    <property type="entry name" value="Aur-like"/>
</dbReference>
<evidence type="ECO:0000256" key="8">
    <source>
        <dbReference type="PIRSR" id="PIRSR630616-3"/>
    </source>
</evidence>
<feature type="compositionally biased region" description="Basic and acidic residues" evidence="10">
    <location>
        <begin position="1117"/>
        <end position="1126"/>
    </location>
</feature>
<feature type="compositionally biased region" description="Gly residues" evidence="10">
    <location>
        <begin position="1551"/>
        <end position="1561"/>
    </location>
</feature>
<keyword evidence="4" id="KW-0418">Kinase</keyword>
<evidence type="ECO:0000313" key="12">
    <source>
        <dbReference type="EMBL" id="SPO41854.1"/>
    </source>
</evidence>
<feature type="compositionally biased region" description="Polar residues" evidence="10">
    <location>
        <begin position="1085"/>
        <end position="1097"/>
    </location>
</feature>
<keyword evidence="13" id="KW-1185">Reference proteome</keyword>
<feature type="compositionally biased region" description="Low complexity" evidence="10">
    <location>
        <begin position="105"/>
        <end position="126"/>
    </location>
</feature>
<feature type="compositionally biased region" description="Low complexity" evidence="10">
    <location>
        <begin position="927"/>
        <end position="938"/>
    </location>
</feature>
<feature type="compositionally biased region" description="Basic and acidic residues" evidence="10">
    <location>
        <begin position="1261"/>
        <end position="1274"/>
    </location>
</feature>
<feature type="region of interest" description="Disordered" evidence="10">
    <location>
        <begin position="1185"/>
        <end position="1218"/>
    </location>
</feature>
<evidence type="ECO:0000256" key="10">
    <source>
        <dbReference type="SAM" id="MobiDB-lite"/>
    </source>
</evidence>
<feature type="domain" description="Protein kinase" evidence="11">
    <location>
        <begin position="236"/>
        <end position="733"/>
    </location>
</feature>
<feature type="active site" description="Proton acceptor" evidence="6">
    <location>
        <position position="504"/>
    </location>
</feature>
<dbReference type="Gene3D" id="3.30.200.20">
    <property type="entry name" value="Phosphorylase Kinase, domain 1"/>
    <property type="match status" value="2"/>
</dbReference>
<feature type="compositionally biased region" description="Polar residues" evidence="10">
    <location>
        <begin position="846"/>
        <end position="857"/>
    </location>
</feature>
<dbReference type="InterPro" id="IPR008271">
    <property type="entry name" value="Ser/Thr_kinase_AS"/>
</dbReference>
<feature type="compositionally biased region" description="Polar residues" evidence="10">
    <location>
        <begin position="976"/>
        <end position="987"/>
    </location>
</feature>
<feature type="compositionally biased region" description="Low complexity" evidence="10">
    <location>
        <begin position="965"/>
        <end position="975"/>
    </location>
</feature>
<keyword evidence="5 7" id="KW-0067">ATP-binding</keyword>
<feature type="binding site" evidence="9">
    <location>
        <position position="265"/>
    </location>
    <ligand>
        <name>ATP</name>
        <dbReference type="ChEBI" id="CHEBI:30616"/>
    </ligand>
</feature>
<evidence type="ECO:0000256" key="5">
    <source>
        <dbReference type="ARBA" id="ARBA00022840"/>
    </source>
</evidence>